<dbReference type="FunFam" id="3.30.230.40:FF:000003">
    <property type="entry name" value="Imidazoleglycerol-phosphate dehydratase HisB"/>
    <property type="match status" value="1"/>
</dbReference>
<reference evidence="8 9" key="1">
    <citation type="submission" date="2016-08" db="EMBL/GenBank/DDBJ databases">
        <title>Novel Firmicutes and Novel Genomes.</title>
        <authorList>
            <person name="Poppleton D.I."/>
            <person name="Gribaldo S."/>
        </authorList>
    </citation>
    <scope>NUCLEOTIDE SEQUENCE [LARGE SCALE GENOMIC DNA]</scope>
    <source>
        <strain evidence="8 9">CTT3</strain>
    </source>
</reference>
<dbReference type="InterPro" id="IPR038494">
    <property type="entry name" value="IGPD_sf"/>
</dbReference>
<dbReference type="AlphaFoldDB" id="A0A419T673"/>
<dbReference type="InterPro" id="IPR020565">
    <property type="entry name" value="ImidazoleglycerP_deHydtase_CS"/>
</dbReference>
<evidence type="ECO:0000256" key="5">
    <source>
        <dbReference type="ARBA" id="ARBA00023239"/>
    </source>
</evidence>
<dbReference type="PANTHER" id="PTHR23133">
    <property type="entry name" value="IMIDAZOLEGLYCEROL-PHOSPHATE DEHYDRATASE HIS7"/>
    <property type="match status" value="1"/>
</dbReference>
<dbReference type="PROSITE" id="PS00954">
    <property type="entry name" value="IGP_DEHYDRATASE_1"/>
    <property type="match status" value="1"/>
</dbReference>
<dbReference type="UniPathway" id="UPA00031">
    <property type="reaction ID" value="UER00011"/>
</dbReference>
<evidence type="ECO:0000256" key="6">
    <source>
        <dbReference type="HAMAP-Rule" id="MF_00076"/>
    </source>
</evidence>
<proteinExistence type="inferred from homology"/>
<dbReference type="OrthoDB" id="9790411at2"/>
<comment type="caution">
    <text evidence="8">The sequence shown here is derived from an EMBL/GenBank/DDBJ whole genome shotgun (WGS) entry which is preliminary data.</text>
</comment>
<dbReference type="FunFam" id="3.30.230.40:FF:000001">
    <property type="entry name" value="Imidazoleglycerol-phosphate dehydratase HisB"/>
    <property type="match status" value="1"/>
</dbReference>
<evidence type="ECO:0000256" key="2">
    <source>
        <dbReference type="ARBA" id="ARBA00016664"/>
    </source>
</evidence>
<dbReference type="PROSITE" id="PS00955">
    <property type="entry name" value="IGP_DEHYDRATASE_2"/>
    <property type="match status" value="1"/>
</dbReference>
<keyword evidence="3 6" id="KW-0028">Amino-acid biosynthesis</keyword>
<name>A0A419T673_9FIRM</name>
<dbReference type="SUPFAM" id="SSF54211">
    <property type="entry name" value="Ribosomal protein S5 domain 2-like"/>
    <property type="match status" value="2"/>
</dbReference>
<protein>
    <recommendedName>
        <fullName evidence="2 6">Imidazoleglycerol-phosphate dehydratase</fullName>
        <shortName evidence="6">IGPD</shortName>
        <ecNumber evidence="6 7">4.2.1.19</ecNumber>
    </recommendedName>
</protein>
<dbReference type="CDD" id="cd07914">
    <property type="entry name" value="IGPD"/>
    <property type="match status" value="1"/>
</dbReference>
<dbReference type="InterPro" id="IPR020568">
    <property type="entry name" value="Ribosomal_Su5_D2-typ_SF"/>
</dbReference>
<dbReference type="RefSeq" id="WP_120168053.1">
    <property type="nucleotide sequence ID" value="NZ_MCIB01000008.1"/>
</dbReference>
<sequence length="194" mass="21803">MRKSEKTRRTLETDIKLILNIDGRGKSNIKTGIGFFDHMLTLFSKHGLFDLEVDCQGDLHVDGHHTVEDIGIVLGKAFKDALGDKKGIRRYSHVYTPMDESLTCIVVDISGRPYLAFDVDFTREKVGEFDTELVEEFLRGFVNSSKITLHVKLVEGKNTHHIIESIFKGLGRALDKATVIDERINGVMTTKGVI</sequence>
<evidence type="ECO:0000256" key="1">
    <source>
        <dbReference type="ARBA" id="ARBA00005047"/>
    </source>
</evidence>
<dbReference type="InterPro" id="IPR000807">
    <property type="entry name" value="ImidazoleglycerolP_deHydtase"/>
</dbReference>
<dbReference type="Proteomes" id="UP000284177">
    <property type="component" value="Unassembled WGS sequence"/>
</dbReference>
<keyword evidence="6" id="KW-0963">Cytoplasm</keyword>
<gene>
    <name evidence="6 8" type="primary">hisB</name>
    <name evidence="8" type="ORF">BET03_09920</name>
</gene>
<dbReference type="NCBIfam" id="NF002114">
    <property type="entry name" value="PRK00951.2-4"/>
    <property type="match status" value="1"/>
</dbReference>
<dbReference type="Pfam" id="PF00475">
    <property type="entry name" value="IGPD"/>
    <property type="match status" value="1"/>
</dbReference>
<comment type="subcellular location">
    <subcellularLocation>
        <location evidence="6 7">Cytoplasm</location>
    </subcellularLocation>
</comment>
<evidence type="ECO:0000313" key="9">
    <source>
        <dbReference type="Proteomes" id="UP000284177"/>
    </source>
</evidence>
<dbReference type="Gene3D" id="3.30.230.40">
    <property type="entry name" value="Imidazole glycerol phosphate dehydratase, domain 1"/>
    <property type="match status" value="2"/>
</dbReference>
<dbReference type="EC" id="4.2.1.19" evidence="6 7"/>
<keyword evidence="9" id="KW-1185">Reference proteome</keyword>
<comment type="similarity">
    <text evidence="6 7">Belongs to the imidazoleglycerol-phosphate dehydratase family.</text>
</comment>
<dbReference type="GO" id="GO:0004424">
    <property type="term" value="F:imidazoleglycerol-phosphate dehydratase activity"/>
    <property type="evidence" value="ECO:0007669"/>
    <property type="project" value="UniProtKB-UniRule"/>
</dbReference>
<comment type="catalytic activity">
    <reaction evidence="6 7">
        <text>D-erythro-1-(imidazol-4-yl)glycerol 3-phosphate = 3-(imidazol-4-yl)-2-oxopropyl phosphate + H2O</text>
        <dbReference type="Rhea" id="RHEA:11040"/>
        <dbReference type="ChEBI" id="CHEBI:15377"/>
        <dbReference type="ChEBI" id="CHEBI:57766"/>
        <dbReference type="ChEBI" id="CHEBI:58278"/>
        <dbReference type="EC" id="4.2.1.19"/>
    </reaction>
</comment>
<dbReference type="NCBIfam" id="NF002111">
    <property type="entry name" value="PRK00951.2-1"/>
    <property type="match status" value="1"/>
</dbReference>
<accession>A0A419T673</accession>
<dbReference type="NCBIfam" id="NF002107">
    <property type="entry name" value="PRK00951.1-2"/>
    <property type="match status" value="1"/>
</dbReference>
<evidence type="ECO:0000256" key="3">
    <source>
        <dbReference type="ARBA" id="ARBA00022605"/>
    </source>
</evidence>
<comment type="pathway">
    <text evidence="1 6 7">Amino-acid biosynthesis; L-histidine biosynthesis; L-histidine from 5-phospho-alpha-D-ribose 1-diphosphate: step 6/9.</text>
</comment>
<keyword evidence="4 6" id="KW-0368">Histidine biosynthesis</keyword>
<dbReference type="EMBL" id="MCIB01000008">
    <property type="protein sequence ID" value="RKD32925.1"/>
    <property type="molecule type" value="Genomic_DNA"/>
</dbReference>
<dbReference type="GO" id="GO:0005737">
    <property type="term" value="C:cytoplasm"/>
    <property type="evidence" value="ECO:0007669"/>
    <property type="project" value="UniProtKB-SubCell"/>
</dbReference>
<dbReference type="PANTHER" id="PTHR23133:SF2">
    <property type="entry name" value="IMIDAZOLEGLYCEROL-PHOSPHATE DEHYDRATASE"/>
    <property type="match status" value="1"/>
</dbReference>
<dbReference type="NCBIfam" id="NF002116">
    <property type="entry name" value="PRK00951.2-6"/>
    <property type="match status" value="1"/>
</dbReference>
<evidence type="ECO:0000313" key="8">
    <source>
        <dbReference type="EMBL" id="RKD32925.1"/>
    </source>
</evidence>
<dbReference type="HAMAP" id="MF_00076">
    <property type="entry name" value="HisB"/>
    <property type="match status" value="1"/>
</dbReference>
<keyword evidence="5 6" id="KW-0456">Lyase</keyword>
<organism evidence="8 9">
    <name type="scientific">Thermohalobacter berrensis</name>
    <dbReference type="NCBI Taxonomy" id="99594"/>
    <lineage>
        <taxon>Bacteria</taxon>
        <taxon>Bacillati</taxon>
        <taxon>Bacillota</taxon>
        <taxon>Tissierellia</taxon>
        <taxon>Tissierellales</taxon>
        <taxon>Thermohalobacteraceae</taxon>
        <taxon>Thermohalobacter</taxon>
    </lineage>
</organism>
<evidence type="ECO:0000256" key="7">
    <source>
        <dbReference type="RuleBase" id="RU000599"/>
    </source>
</evidence>
<dbReference type="NCBIfam" id="NF002115">
    <property type="entry name" value="PRK00951.2-5"/>
    <property type="match status" value="1"/>
</dbReference>
<evidence type="ECO:0000256" key="4">
    <source>
        <dbReference type="ARBA" id="ARBA00023102"/>
    </source>
</evidence>
<dbReference type="GO" id="GO:0000105">
    <property type="term" value="P:L-histidine biosynthetic process"/>
    <property type="evidence" value="ECO:0007669"/>
    <property type="project" value="UniProtKB-UniRule"/>
</dbReference>